<organism evidence="10 11">
    <name type="scientific">Pseudomonas putida</name>
    <name type="common">Arthrobacter siderocapsulatus</name>
    <dbReference type="NCBI Taxonomy" id="303"/>
    <lineage>
        <taxon>Bacteria</taxon>
        <taxon>Pseudomonadati</taxon>
        <taxon>Pseudomonadota</taxon>
        <taxon>Gammaproteobacteria</taxon>
        <taxon>Pseudomonadales</taxon>
        <taxon>Pseudomonadaceae</taxon>
        <taxon>Pseudomonas</taxon>
    </lineage>
</organism>
<dbReference type="SUPFAM" id="SSF54060">
    <property type="entry name" value="His-Me finger endonucleases"/>
    <property type="match status" value="1"/>
</dbReference>
<dbReference type="InterPro" id="IPR037146">
    <property type="entry name" value="Colicin/pyocin_DNase_dom_sf"/>
</dbReference>
<evidence type="ECO:0000256" key="2">
    <source>
        <dbReference type="ARBA" id="ARBA00022529"/>
    </source>
</evidence>
<evidence type="ECO:0000313" key="11">
    <source>
        <dbReference type="Proteomes" id="UP000464480"/>
    </source>
</evidence>
<evidence type="ECO:0000256" key="4">
    <source>
        <dbReference type="ARBA" id="ARBA00022759"/>
    </source>
</evidence>
<evidence type="ECO:0000259" key="9">
    <source>
        <dbReference type="Pfam" id="PF06958"/>
    </source>
</evidence>
<name>A0A6I6Y894_PSEPU</name>
<keyword evidence="5" id="KW-0378">Hydrolase</keyword>
<dbReference type="InterPro" id="IPR016128">
    <property type="entry name" value="Pyosin/cloacin_T_dom"/>
</dbReference>
<keyword evidence="7" id="KW-0078">Bacteriocin</keyword>
<dbReference type="AlphaFoldDB" id="A0A6I6Y894"/>
<dbReference type="InterPro" id="IPR036302">
    <property type="entry name" value="Pyosin/cloacin_T_dom_sf"/>
</dbReference>
<dbReference type="Proteomes" id="UP000464480">
    <property type="component" value="Chromosome"/>
</dbReference>
<evidence type="ECO:0000256" key="5">
    <source>
        <dbReference type="ARBA" id="ARBA00022801"/>
    </source>
</evidence>
<keyword evidence="4" id="KW-0255">Endonuclease</keyword>
<keyword evidence="2" id="KW-0929">Antimicrobial</keyword>
<gene>
    <name evidence="10" type="ORF">C2H86_27000</name>
</gene>
<dbReference type="Pfam" id="PF21431">
    <property type="entry name" value="Col-Pyo_DNase"/>
    <property type="match status" value="1"/>
</dbReference>
<protein>
    <submittedName>
        <fullName evidence="10">S-type pyocin domain-containing protein</fullName>
    </submittedName>
</protein>
<dbReference type="Pfam" id="PF06958">
    <property type="entry name" value="Pyocin_S"/>
    <property type="match status" value="1"/>
</dbReference>
<dbReference type="Gene3D" id="3.90.540.10">
    <property type="entry name" value="Colicin/pyocin, DNase domain"/>
    <property type="match status" value="1"/>
</dbReference>
<dbReference type="GO" id="GO:0004519">
    <property type="term" value="F:endonuclease activity"/>
    <property type="evidence" value="ECO:0007669"/>
    <property type="project" value="UniProtKB-KW"/>
</dbReference>
<comment type="similarity">
    <text evidence="1">Belongs to the colicin/pyosin nuclease family.</text>
</comment>
<dbReference type="SUPFAM" id="SSF69369">
    <property type="entry name" value="Cloacin translocation domain"/>
    <property type="match status" value="1"/>
</dbReference>
<dbReference type="GO" id="GO:0016787">
    <property type="term" value="F:hydrolase activity"/>
    <property type="evidence" value="ECO:0007669"/>
    <property type="project" value="UniProtKB-KW"/>
</dbReference>
<dbReference type="GO" id="GO:0019835">
    <property type="term" value="P:cytolysis"/>
    <property type="evidence" value="ECO:0007669"/>
    <property type="project" value="InterPro"/>
</dbReference>
<dbReference type="RefSeq" id="WP_159412733.1">
    <property type="nucleotide sequence ID" value="NZ_CP026115.2"/>
</dbReference>
<reference evidence="10 11" key="1">
    <citation type="submission" date="2020-02" db="EMBL/GenBank/DDBJ databases">
        <title>Pseudomonas Putida W5 Complete Genome Assembly.</title>
        <authorList>
            <person name="Yuan Z.-C."/>
            <person name="Shaw G.A."/>
            <person name="Cusano A.D."/>
            <person name="Caddey B.J."/>
            <person name="Weselowski B.J."/>
        </authorList>
    </citation>
    <scope>NUCLEOTIDE SEQUENCE [LARGE SCALE GENOMIC DNA]</scope>
    <source>
        <strain evidence="10 11">W5</strain>
    </source>
</reference>
<sequence length="862" mass="91519">MAQDTFNDNSTGDVVITPGSSGSSGGGGGFFSIGGGGGFGGGFGGSSRRRRKKRARARAAALAKAQAEQQARQAAAAAANAEAQALAHRQRVAAFSQAREGRRVQLDAHFAGQAQGLSQALQGEIDAARKRPEYDGSERWQLYQITKARNETEGLIAAKQGALAEYQARAAAFVGPGASADAYAARLSGLATAEQMQQLHRDWEAGYLAFQEARLLEEAIRQLSQRSAALLAEHATQRQLWSEREARWEEQRQYAEQREARVRYKQQAGEDRRLQRLKDAATLTAPVAAAQAGGVLLTQSGAQVALEVATAIQQAIANAAKEVLRVAAIRAGQAISLSVTAMVHSPVLGDGELTSDQRRRRLEGLGVRAELLGVEAGQDLQAIANAGGSARLSTRIKIEHLPGGSGIAVASTGAGIASEVRVRNAAFDPLTETYRLQAETPTGKTIVLGDSAVPAEGRPAGRVLALAPEAAPIGAGVDLRFDDCIVCVPGQPSQYFSFAVPPAGTGIVSGRGQVAGGSWWAAHGAAAGVAMPAQVGSQLRGRTFAGMPAFESAVWRAIAADQALLGQFDELNQRRILSGFPPIAPKATWNGSRQAFELRHTSAAGVGSGLYDLDQLSIHRPSDSQGVLTVVQPFQPWFASSVALAFDPAIVEGQPPRTWTPVVAPGAELLGPTRLPEAPPLPGILPGAPTDPVGPSIEILPGENPGETGAIIPGFGGDTDLPQPGLVNYEPAKPLEVGEYRDLRRRSINDRMDVDHIVSRKAYQYFLSINFPHLQPSDIKELLEAAPSVVIPAEVHRKFSQTYGGRNNRARQIKDASDLRAAVDSNMDALKPGLLEYGFTEDEIESARRQLHELHQQKGLYE</sequence>
<evidence type="ECO:0000256" key="8">
    <source>
        <dbReference type="SAM" id="MobiDB-lite"/>
    </source>
</evidence>
<dbReference type="InterPro" id="IPR044925">
    <property type="entry name" value="His-Me_finger_sf"/>
</dbReference>
<dbReference type="EMBL" id="CP026115">
    <property type="protein sequence ID" value="QHG67855.1"/>
    <property type="molecule type" value="Genomic_DNA"/>
</dbReference>
<dbReference type="PRINTS" id="PR01300">
    <property type="entry name" value="PYOCINKILLER"/>
</dbReference>
<dbReference type="GO" id="GO:0042742">
    <property type="term" value="P:defense response to bacterium"/>
    <property type="evidence" value="ECO:0007669"/>
    <property type="project" value="UniProtKB-KW"/>
</dbReference>
<evidence type="ECO:0000256" key="6">
    <source>
        <dbReference type="ARBA" id="ARBA00023022"/>
    </source>
</evidence>
<dbReference type="GO" id="GO:0031640">
    <property type="term" value="P:killing of cells of another organism"/>
    <property type="evidence" value="ECO:0007669"/>
    <property type="project" value="UniProtKB-KW"/>
</dbReference>
<evidence type="ECO:0000313" key="10">
    <source>
        <dbReference type="EMBL" id="QHG67855.1"/>
    </source>
</evidence>
<dbReference type="GO" id="GO:0005102">
    <property type="term" value="F:signaling receptor binding"/>
    <property type="evidence" value="ECO:0007669"/>
    <property type="project" value="InterPro"/>
</dbReference>
<dbReference type="InterPro" id="IPR003060">
    <property type="entry name" value="Pyocin_killer"/>
</dbReference>
<proteinExistence type="inferred from homology"/>
<evidence type="ECO:0000256" key="1">
    <source>
        <dbReference type="ARBA" id="ARBA00006811"/>
    </source>
</evidence>
<keyword evidence="3" id="KW-0540">Nuclease</keyword>
<evidence type="ECO:0000256" key="7">
    <source>
        <dbReference type="ARBA" id="ARBA00023048"/>
    </source>
</evidence>
<feature type="compositionally biased region" description="Polar residues" evidence="8">
    <location>
        <begin position="1"/>
        <end position="12"/>
    </location>
</feature>
<evidence type="ECO:0000256" key="3">
    <source>
        <dbReference type="ARBA" id="ARBA00022722"/>
    </source>
</evidence>
<feature type="region of interest" description="Disordered" evidence="8">
    <location>
        <begin position="1"/>
        <end position="29"/>
    </location>
</feature>
<accession>A0A6I6Y894</accession>
<keyword evidence="6" id="KW-0044">Antibiotic</keyword>
<feature type="domain" description="Pyosin/cloacin translocation" evidence="9">
    <location>
        <begin position="380"/>
        <end position="456"/>
    </location>
</feature>